<dbReference type="PANTHER" id="PTHR38772:SF1">
    <property type="entry name" value="NUCLEOID-ASSOCIATED PROTEIN YEJK"/>
    <property type="match status" value="1"/>
</dbReference>
<dbReference type="AlphaFoldDB" id="A0AAN1UE49"/>
<evidence type="ECO:0000313" key="6">
    <source>
        <dbReference type="Proteomes" id="UP000263418"/>
    </source>
</evidence>
<protein>
    <recommendedName>
        <fullName evidence="4">F-box domain-containing protein</fullName>
    </recommendedName>
</protein>
<accession>A0AAN1UE49</accession>
<dbReference type="Pfam" id="PF04245">
    <property type="entry name" value="NA37"/>
    <property type="match status" value="1"/>
</dbReference>
<evidence type="ECO:0000256" key="2">
    <source>
        <dbReference type="ARBA" id="ARBA00009035"/>
    </source>
</evidence>
<dbReference type="GO" id="GO:0043590">
    <property type="term" value="C:bacterial nucleoid"/>
    <property type="evidence" value="ECO:0007669"/>
    <property type="project" value="TreeGrafter"/>
</dbReference>
<name>A0AAN1UE49_VIBVL</name>
<dbReference type="GO" id="GO:0003727">
    <property type="term" value="F:single-stranded RNA binding"/>
    <property type="evidence" value="ECO:0007669"/>
    <property type="project" value="TreeGrafter"/>
</dbReference>
<feature type="domain" description="F-box" evidence="4">
    <location>
        <begin position="330"/>
        <end position="358"/>
    </location>
</feature>
<dbReference type="InterPro" id="IPR001810">
    <property type="entry name" value="F-box_dom"/>
</dbReference>
<dbReference type="PROSITE" id="PS50181">
    <property type="entry name" value="FBOX"/>
    <property type="match status" value="1"/>
</dbReference>
<organism evidence="5 6">
    <name type="scientific">Vibrio vulnificus</name>
    <dbReference type="NCBI Taxonomy" id="672"/>
    <lineage>
        <taxon>Bacteria</taxon>
        <taxon>Pseudomonadati</taxon>
        <taxon>Pseudomonadota</taxon>
        <taxon>Gammaproteobacteria</taxon>
        <taxon>Vibrionales</taxon>
        <taxon>Vibrionaceae</taxon>
        <taxon>Vibrio</taxon>
    </lineage>
</organism>
<dbReference type="EMBL" id="CP019291">
    <property type="protein sequence ID" value="AXX62080.1"/>
    <property type="molecule type" value="Genomic_DNA"/>
</dbReference>
<reference evidence="5 6" key="1">
    <citation type="submission" date="2017-01" db="EMBL/GenBank/DDBJ databases">
        <title>Complete Genome Sequence of Vibrio vulnificus FORC_053.</title>
        <authorList>
            <consortium name="Food-borne Pathogen Omics Research Center"/>
            <person name="Chung H.Y."/>
            <person name="Na E.J."/>
            <person name="Song J.S."/>
            <person name="Kim H."/>
            <person name="Lee J.-H."/>
            <person name="Ryu S."/>
            <person name="Choi S.H."/>
        </authorList>
    </citation>
    <scope>NUCLEOTIDE SEQUENCE [LARGE SCALE GENOMIC DNA]</scope>
    <source>
        <strain evidence="5 6">FORC_053</strain>
    </source>
</reference>
<dbReference type="Proteomes" id="UP000263418">
    <property type="component" value="Chromosome 2"/>
</dbReference>
<dbReference type="PANTHER" id="PTHR38772">
    <property type="match status" value="1"/>
</dbReference>
<comment type="subcellular location">
    <subcellularLocation>
        <location evidence="1">Cytoplasm</location>
        <location evidence="1">Nucleoid</location>
    </subcellularLocation>
</comment>
<dbReference type="InterPro" id="IPR007358">
    <property type="entry name" value="Nucleoid_associated_NdpA"/>
</dbReference>
<evidence type="ECO:0000256" key="1">
    <source>
        <dbReference type="ARBA" id="ARBA00004453"/>
    </source>
</evidence>
<dbReference type="GO" id="GO:0003690">
    <property type="term" value="F:double-stranded DNA binding"/>
    <property type="evidence" value="ECO:0007669"/>
    <property type="project" value="TreeGrafter"/>
</dbReference>
<keyword evidence="3" id="KW-0963">Cytoplasm</keyword>
<dbReference type="RefSeq" id="WP_118894301.1">
    <property type="nucleotide sequence ID" value="NZ_CP019291.1"/>
</dbReference>
<evidence type="ECO:0000256" key="3">
    <source>
        <dbReference type="ARBA" id="ARBA00022490"/>
    </source>
</evidence>
<gene>
    <name evidence="5" type="ORF">FORC53_3741</name>
</gene>
<proteinExistence type="inferred from homology"/>
<evidence type="ECO:0000313" key="5">
    <source>
        <dbReference type="EMBL" id="AXX62080.1"/>
    </source>
</evidence>
<evidence type="ECO:0000259" key="4">
    <source>
        <dbReference type="PROSITE" id="PS50181"/>
    </source>
</evidence>
<sequence>MSKQLKHLIISSIKRSQNNNASANTRATEIDVSELPQSTVDSLTGLFIGGGMKTGVFVSDSAYKRELLEKTTLNEDDISFSEFRTLSDKLAKLLAQTLNQGQAQQAKDGFLVSYVYSSTFGTGEDTYTQTYLCNVFLHRVEGVDINEDLTFEEIERINLDNLSLGARVCVDSVYSDDSNERPITFKISGRTIVSKFFLKFIGGEEPENSTEDTKRLKDAIEKYASENGYDIDGIECLCDRAKAFCKERIQQNDGYVSILDLAAYLFVGDDKRTGFVTLLQDEYSISETFLVNPSEVNKFTNLYVKTSEFTLQFKTKALSTNIDWDPENQSLTFSNLPEEAVNQILTYLPNRESVTVNS</sequence>
<comment type="similarity">
    <text evidence="2">Belongs to the YejK family.</text>
</comment>